<dbReference type="Proteomes" id="UP000586093">
    <property type="component" value="Unassembled WGS sequence"/>
</dbReference>
<name>A0A839HHB3_9BURK</name>
<dbReference type="Gene3D" id="2.60.40.2280">
    <property type="entry name" value="Heavy-metal resistance protein CzcE"/>
    <property type="match status" value="1"/>
</dbReference>
<keyword evidence="3" id="KW-1185">Reference proteome</keyword>
<dbReference type="EMBL" id="JACIVI010000001">
    <property type="protein sequence ID" value="MBB1161545.1"/>
    <property type="molecule type" value="Genomic_DNA"/>
</dbReference>
<dbReference type="InterPro" id="IPR038674">
    <property type="entry name" value="CzcE_sf"/>
</dbReference>
<keyword evidence="1" id="KW-0732">Signal</keyword>
<feature type="signal peptide" evidence="1">
    <location>
        <begin position="1"/>
        <end position="24"/>
    </location>
</feature>
<reference evidence="2 3" key="1">
    <citation type="submission" date="2020-08" db="EMBL/GenBank/DDBJ databases">
        <title>Aquariorum lacteus gen. nov., sp. nov., a new member of the family Comamonadaceae, isolated from freshwater aquarium.</title>
        <authorList>
            <person name="Chun S.-J."/>
        </authorList>
    </citation>
    <scope>NUCLEOTIDE SEQUENCE [LARGE SCALE GENOMIC DNA]</scope>
    <source>
        <strain evidence="2 3">SJAQ100</strain>
    </source>
</reference>
<gene>
    <name evidence="2" type="ORF">H4F90_06070</name>
</gene>
<accession>A0A839HHB3</accession>
<evidence type="ECO:0000313" key="2">
    <source>
        <dbReference type="EMBL" id="MBB1161545.1"/>
    </source>
</evidence>
<evidence type="ECO:0000313" key="3">
    <source>
        <dbReference type="Proteomes" id="UP000586093"/>
    </source>
</evidence>
<dbReference type="InterPro" id="IPR031560">
    <property type="entry name" value="CzcE"/>
</dbReference>
<proteinExistence type="predicted"/>
<feature type="chain" id="PRO_5032972042" evidence="1">
    <location>
        <begin position="25"/>
        <end position="112"/>
    </location>
</feature>
<dbReference type="Pfam" id="PF16986">
    <property type="entry name" value="CzcE"/>
    <property type="match status" value="1"/>
</dbReference>
<sequence>MRTTSTLRATLLAALAAAAFSAYADTFRNGESFYGTPTAATAYARQVTLGSRSTLDVDYGSVITFTNEGRSFTWQFNGMDHRPVEITKIAPAGFPTKPLIIYVAPNPWNRGG</sequence>
<protein>
    <submittedName>
        <fullName evidence="2">CzcE family metal-binding protein</fullName>
    </submittedName>
</protein>
<dbReference type="RefSeq" id="WP_056314593.1">
    <property type="nucleotide sequence ID" value="NZ_JACIVI010000001.1"/>
</dbReference>
<dbReference type="AlphaFoldDB" id="A0A839HHB3"/>
<comment type="caution">
    <text evidence="2">The sequence shown here is derived from an EMBL/GenBank/DDBJ whole genome shotgun (WGS) entry which is preliminary data.</text>
</comment>
<organism evidence="2 3">
    <name type="scientific">Aquariibacter albus</name>
    <dbReference type="NCBI Taxonomy" id="2759899"/>
    <lineage>
        <taxon>Bacteria</taxon>
        <taxon>Pseudomonadati</taxon>
        <taxon>Pseudomonadota</taxon>
        <taxon>Betaproteobacteria</taxon>
        <taxon>Burkholderiales</taxon>
        <taxon>Sphaerotilaceae</taxon>
        <taxon>Aquariibacter</taxon>
    </lineage>
</organism>
<evidence type="ECO:0000256" key="1">
    <source>
        <dbReference type="SAM" id="SignalP"/>
    </source>
</evidence>